<dbReference type="PANTHER" id="PTHR31451:SF39">
    <property type="entry name" value="MANNAN ENDO-1,4-BETA-MANNOSIDASE 1"/>
    <property type="match status" value="1"/>
</dbReference>
<proteinExistence type="inferred from homology"/>
<dbReference type="Proteomes" id="UP000308724">
    <property type="component" value="Unassembled WGS sequence"/>
</dbReference>
<dbReference type="Gene3D" id="3.20.20.80">
    <property type="entry name" value="Glycosidases"/>
    <property type="match status" value="1"/>
</dbReference>
<dbReference type="SMART" id="SM00236">
    <property type="entry name" value="fCBD"/>
    <property type="match status" value="1"/>
</dbReference>
<dbReference type="PROSITE" id="PS51164">
    <property type="entry name" value="CBM1_2"/>
    <property type="match status" value="1"/>
</dbReference>
<dbReference type="EC" id="3.2.1.78" evidence="4"/>
<evidence type="ECO:0000256" key="5">
    <source>
        <dbReference type="ARBA" id="ARBA00022525"/>
    </source>
</evidence>
<gene>
    <name evidence="10" type="ORF">D6C78_05391</name>
</gene>
<dbReference type="SUPFAM" id="SSF51445">
    <property type="entry name" value="(Trans)glycosidases"/>
    <property type="match status" value="1"/>
</dbReference>
<dbReference type="FunFam" id="3.20.20.80:FF:000076">
    <property type="entry name" value="Mannan endo-1,4-beta-mannosidase A"/>
    <property type="match status" value="1"/>
</dbReference>
<dbReference type="GO" id="GO:0046355">
    <property type="term" value="P:mannan catabolic process"/>
    <property type="evidence" value="ECO:0007669"/>
    <property type="project" value="UniProtKB-ARBA"/>
</dbReference>
<comment type="subcellular location">
    <subcellularLocation>
        <location evidence="2">Secreted</location>
    </subcellularLocation>
</comment>
<evidence type="ECO:0000256" key="7">
    <source>
        <dbReference type="ARBA" id="ARBA00022801"/>
    </source>
</evidence>
<evidence type="ECO:0000313" key="11">
    <source>
        <dbReference type="Proteomes" id="UP000308724"/>
    </source>
</evidence>
<dbReference type="InterPro" id="IPR017853">
    <property type="entry name" value="GH"/>
</dbReference>
<comment type="catalytic activity">
    <reaction evidence="1">
        <text>Random hydrolysis of (1-&gt;4)-beta-D-mannosidic linkages in mannans, galactomannans and glucomannans.</text>
        <dbReference type="EC" id="3.2.1.78"/>
    </reaction>
</comment>
<evidence type="ECO:0000256" key="3">
    <source>
        <dbReference type="ARBA" id="ARBA00005641"/>
    </source>
</evidence>
<dbReference type="InterPro" id="IPR001547">
    <property type="entry name" value="Glyco_hydro_5"/>
</dbReference>
<comment type="caution">
    <text evidence="10">The sequence shown here is derived from an EMBL/GenBank/DDBJ whole genome shotgun (WGS) entry which is preliminary data.</text>
</comment>
<feature type="domain" description="CBM1" evidence="9">
    <location>
        <begin position="68"/>
        <end position="104"/>
    </location>
</feature>
<keyword evidence="7" id="KW-0378">Hydrolase</keyword>
<evidence type="ECO:0000256" key="8">
    <source>
        <dbReference type="ARBA" id="ARBA00023295"/>
    </source>
</evidence>
<comment type="similarity">
    <text evidence="3">Belongs to the glycosyl hydrolase 5 (cellulase A) family.</text>
</comment>
<keyword evidence="5" id="KW-0964">Secreted</keyword>
<keyword evidence="6" id="KW-0732">Signal</keyword>
<evidence type="ECO:0000256" key="1">
    <source>
        <dbReference type="ARBA" id="ARBA00001678"/>
    </source>
</evidence>
<dbReference type="AlphaFoldDB" id="A0A4T0BPC4"/>
<dbReference type="PANTHER" id="PTHR31451">
    <property type="match status" value="1"/>
</dbReference>
<evidence type="ECO:0000256" key="6">
    <source>
        <dbReference type="ARBA" id="ARBA00022729"/>
    </source>
</evidence>
<dbReference type="InterPro" id="IPR045053">
    <property type="entry name" value="MAN-like"/>
</dbReference>
<evidence type="ECO:0000256" key="2">
    <source>
        <dbReference type="ARBA" id="ARBA00004613"/>
    </source>
</evidence>
<evidence type="ECO:0000259" key="9">
    <source>
        <dbReference type="PROSITE" id="PS51164"/>
    </source>
</evidence>
<dbReference type="SUPFAM" id="SSF57180">
    <property type="entry name" value="Cellulose-binding domain"/>
    <property type="match status" value="1"/>
</dbReference>
<protein>
    <recommendedName>
        <fullName evidence="4">mannan endo-1,4-beta-mannosidase</fullName>
        <ecNumber evidence="4">3.2.1.78</ecNumber>
    </recommendedName>
</protein>
<dbReference type="GO" id="GO:0030248">
    <property type="term" value="F:cellulose binding"/>
    <property type="evidence" value="ECO:0007669"/>
    <property type="project" value="InterPro"/>
</dbReference>
<dbReference type="InterPro" id="IPR035971">
    <property type="entry name" value="CBD_sf"/>
</dbReference>
<dbReference type="InterPro" id="IPR000254">
    <property type="entry name" value="CBD"/>
</dbReference>
<sequence>MATSPLRPFDRSLLELHYLYAWLRSSSISSSAQHFFNVHSILFCISIMRYSLTLAALAAATGVSFAQSAVPAYGQCGGQGYTGSTVCVSGYHCSKNNDYYSQCVAGAGSSGVATTIKTSVVPSSSSTVVTKPPVTTSKVVSTSKVATTTAAAAGSIATTSGTKFVIDGKAGYYAGTNSYWIGFLTNNNDIDLVMQHLASSGLKILRVWGFNDVTTTPTDGTVYYQSFANGEPTINTGANGLQRLDYVVKSAEAHGIKLIINFVNNWTDYGGMAAYFSYAGITSNAQWYNSTKAQTQYQKYIKAVVSRYSSSTAIFAWELANEPRCTGCDLSTLKTWVVNTSKYIKSLDSKHMVTTGEEGFGPIPGDDGSYPYQLSAGGSNFTANCEVPTIDFCTYHLYPESWSVTPTQAWGNQWIKAHAQACTAVGKPCLLEEFGASNNCGIESDWQATALKAAGTGADLFWQYGDTLSYGQTSQDGNTAFYGDALYTCLVTNHIKAIDSL</sequence>
<reference evidence="10 11" key="1">
    <citation type="submission" date="2018-10" db="EMBL/GenBank/DDBJ databases">
        <title>Fifty Aureobasidium pullulans genomes reveal a recombining polyextremotolerant generalist.</title>
        <authorList>
            <person name="Gostincar C."/>
            <person name="Turk M."/>
            <person name="Zajc J."/>
            <person name="Gunde-Cimerman N."/>
        </authorList>
    </citation>
    <scope>NUCLEOTIDE SEQUENCE [LARGE SCALE GENOMIC DNA]</scope>
    <source>
        <strain evidence="10 11">EXF-1645</strain>
    </source>
</reference>
<dbReference type="GO" id="GO:0016985">
    <property type="term" value="F:mannan endo-1,4-beta-mannosidase activity"/>
    <property type="evidence" value="ECO:0007669"/>
    <property type="project" value="UniProtKB-EC"/>
</dbReference>
<organism evidence="10 11">
    <name type="scientific">Aureobasidium pullulans</name>
    <name type="common">Black yeast</name>
    <name type="synonym">Pullularia pullulans</name>
    <dbReference type="NCBI Taxonomy" id="5580"/>
    <lineage>
        <taxon>Eukaryota</taxon>
        <taxon>Fungi</taxon>
        <taxon>Dikarya</taxon>
        <taxon>Ascomycota</taxon>
        <taxon>Pezizomycotina</taxon>
        <taxon>Dothideomycetes</taxon>
        <taxon>Dothideomycetidae</taxon>
        <taxon>Dothideales</taxon>
        <taxon>Saccotheciaceae</taxon>
        <taxon>Aureobasidium</taxon>
    </lineage>
</organism>
<evidence type="ECO:0000313" key="10">
    <source>
        <dbReference type="EMBL" id="TIA36490.1"/>
    </source>
</evidence>
<dbReference type="PROSITE" id="PS00562">
    <property type="entry name" value="CBM1_1"/>
    <property type="match status" value="1"/>
</dbReference>
<accession>A0A4T0BPC4</accession>
<keyword evidence="8" id="KW-0326">Glycosidase</keyword>
<dbReference type="Pfam" id="PF26410">
    <property type="entry name" value="GH5_mannosidase"/>
    <property type="match status" value="1"/>
</dbReference>
<dbReference type="Pfam" id="PF00734">
    <property type="entry name" value="CBM_1"/>
    <property type="match status" value="1"/>
</dbReference>
<dbReference type="GO" id="GO:0005576">
    <property type="term" value="C:extracellular region"/>
    <property type="evidence" value="ECO:0007669"/>
    <property type="project" value="UniProtKB-SubCell"/>
</dbReference>
<name>A0A4T0BPC4_AURPU</name>
<evidence type="ECO:0000256" key="4">
    <source>
        <dbReference type="ARBA" id="ARBA00012706"/>
    </source>
</evidence>
<dbReference type="EMBL" id="QZBZ01000103">
    <property type="protein sequence ID" value="TIA36490.1"/>
    <property type="molecule type" value="Genomic_DNA"/>
</dbReference>